<proteinExistence type="predicted"/>
<sequence>MRVYVHVNYAVDVNVIFAGDQNETSTDGDRTSPKDASVETATTGDQKRTGAGDNGQSTTEPSVQNINAGDQNETGTEGNSQPPTDKIIGTPTTTIDAPNVTEMCKELEEEDEYEYELDNTYEEGYSYEYRK</sequence>
<evidence type="ECO:0000313" key="2">
    <source>
        <dbReference type="Proteomes" id="UP000821845"/>
    </source>
</evidence>
<comment type="caution">
    <text evidence="1">The sequence shown here is derived from an EMBL/GenBank/DDBJ whole genome shotgun (WGS) entry which is preliminary data.</text>
</comment>
<name>A0ACB7T9D5_HYAAI</name>
<protein>
    <submittedName>
        <fullName evidence="1">Uncharacterized protein</fullName>
    </submittedName>
</protein>
<gene>
    <name evidence="1" type="ORF">HPB50_009590</name>
</gene>
<keyword evidence="2" id="KW-1185">Reference proteome</keyword>
<organism evidence="1 2">
    <name type="scientific">Hyalomma asiaticum</name>
    <name type="common">Tick</name>
    <dbReference type="NCBI Taxonomy" id="266040"/>
    <lineage>
        <taxon>Eukaryota</taxon>
        <taxon>Metazoa</taxon>
        <taxon>Ecdysozoa</taxon>
        <taxon>Arthropoda</taxon>
        <taxon>Chelicerata</taxon>
        <taxon>Arachnida</taxon>
        <taxon>Acari</taxon>
        <taxon>Parasitiformes</taxon>
        <taxon>Ixodida</taxon>
        <taxon>Ixodoidea</taxon>
        <taxon>Ixodidae</taxon>
        <taxon>Hyalomminae</taxon>
        <taxon>Hyalomma</taxon>
    </lineage>
</organism>
<dbReference type="EMBL" id="CM023490">
    <property type="protein sequence ID" value="KAH6942726.1"/>
    <property type="molecule type" value="Genomic_DNA"/>
</dbReference>
<accession>A0ACB7T9D5</accession>
<reference evidence="1" key="1">
    <citation type="submission" date="2020-05" db="EMBL/GenBank/DDBJ databases">
        <title>Large-scale comparative analyses of tick genomes elucidate their genetic diversity and vector capacities.</title>
        <authorList>
            <person name="Jia N."/>
            <person name="Wang J."/>
            <person name="Shi W."/>
            <person name="Du L."/>
            <person name="Sun Y."/>
            <person name="Zhan W."/>
            <person name="Jiang J."/>
            <person name="Wang Q."/>
            <person name="Zhang B."/>
            <person name="Ji P."/>
            <person name="Sakyi L.B."/>
            <person name="Cui X."/>
            <person name="Yuan T."/>
            <person name="Jiang B."/>
            <person name="Yang W."/>
            <person name="Lam T.T.-Y."/>
            <person name="Chang Q."/>
            <person name="Ding S."/>
            <person name="Wang X."/>
            <person name="Zhu J."/>
            <person name="Ruan X."/>
            <person name="Zhao L."/>
            <person name="Wei J."/>
            <person name="Que T."/>
            <person name="Du C."/>
            <person name="Cheng J."/>
            <person name="Dai P."/>
            <person name="Han X."/>
            <person name="Huang E."/>
            <person name="Gao Y."/>
            <person name="Liu J."/>
            <person name="Shao H."/>
            <person name="Ye R."/>
            <person name="Li L."/>
            <person name="Wei W."/>
            <person name="Wang X."/>
            <person name="Wang C."/>
            <person name="Yang T."/>
            <person name="Huo Q."/>
            <person name="Li W."/>
            <person name="Guo W."/>
            <person name="Chen H."/>
            <person name="Zhou L."/>
            <person name="Ni X."/>
            <person name="Tian J."/>
            <person name="Zhou Y."/>
            <person name="Sheng Y."/>
            <person name="Liu T."/>
            <person name="Pan Y."/>
            <person name="Xia L."/>
            <person name="Li J."/>
            <person name="Zhao F."/>
            <person name="Cao W."/>
        </authorList>
    </citation>
    <scope>NUCLEOTIDE SEQUENCE</scope>
    <source>
        <strain evidence="1">Hyas-2018</strain>
    </source>
</reference>
<evidence type="ECO:0000313" key="1">
    <source>
        <dbReference type="EMBL" id="KAH6942726.1"/>
    </source>
</evidence>
<dbReference type="Proteomes" id="UP000821845">
    <property type="component" value="Chromosome 10"/>
</dbReference>